<proteinExistence type="predicted"/>
<dbReference type="Proteomes" id="UP000799291">
    <property type="component" value="Unassembled WGS sequence"/>
</dbReference>
<evidence type="ECO:0000313" key="2">
    <source>
        <dbReference type="Proteomes" id="UP000799291"/>
    </source>
</evidence>
<protein>
    <recommendedName>
        <fullName evidence="3">Aminoglycoside phosphotransferase domain-containing protein</fullName>
    </recommendedName>
</protein>
<accession>A0A6G1IP32</accession>
<name>A0A6G1IP32_9PLEO</name>
<dbReference type="AlphaFoldDB" id="A0A6G1IP32"/>
<reference evidence="1" key="1">
    <citation type="journal article" date="2020" name="Stud. Mycol.">
        <title>101 Dothideomycetes genomes: a test case for predicting lifestyles and emergence of pathogens.</title>
        <authorList>
            <person name="Haridas S."/>
            <person name="Albert R."/>
            <person name="Binder M."/>
            <person name="Bloem J."/>
            <person name="Labutti K."/>
            <person name="Salamov A."/>
            <person name="Andreopoulos B."/>
            <person name="Baker S."/>
            <person name="Barry K."/>
            <person name="Bills G."/>
            <person name="Bluhm B."/>
            <person name="Cannon C."/>
            <person name="Castanera R."/>
            <person name="Culley D."/>
            <person name="Daum C."/>
            <person name="Ezra D."/>
            <person name="Gonzalez J."/>
            <person name="Henrissat B."/>
            <person name="Kuo A."/>
            <person name="Liang C."/>
            <person name="Lipzen A."/>
            <person name="Lutzoni F."/>
            <person name="Magnuson J."/>
            <person name="Mondo S."/>
            <person name="Nolan M."/>
            <person name="Ohm R."/>
            <person name="Pangilinan J."/>
            <person name="Park H.-J."/>
            <person name="Ramirez L."/>
            <person name="Alfaro M."/>
            <person name="Sun H."/>
            <person name="Tritt A."/>
            <person name="Yoshinaga Y."/>
            <person name="Zwiers L.-H."/>
            <person name="Turgeon B."/>
            <person name="Goodwin S."/>
            <person name="Spatafora J."/>
            <person name="Crous P."/>
            <person name="Grigoriev I."/>
        </authorList>
    </citation>
    <scope>NUCLEOTIDE SEQUENCE</scope>
    <source>
        <strain evidence="1">CBS 122367</strain>
    </source>
</reference>
<evidence type="ECO:0008006" key="3">
    <source>
        <dbReference type="Google" id="ProtNLM"/>
    </source>
</evidence>
<evidence type="ECO:0000313" key="1">
    <source>
        <dbReference type="EMBL" id="KAF2679982.1"/>
    </source>
</evidence>
<sequence>MIGTLRTLRPHPEEQFIGSITRGPLNDRILDDETGKGPFSDIKSFHDWMSCLWTRFSDNQESMYDPYRKDLLDNGPIIFTHGDLHRINIWS</sequence>
<dbReference type="EMBL" id="MU005599">
    <property type="protein sequence ID" value="KAF2679982.1"/>
    <property type="molecule type" value="Genomic_DNA"/>
</dbReference>
<gene>
    <name evidence="1" type="ORF">K458DRAFT_421821</name>
</gene>
<dbReference type="OrthoDB" id="5404599at2759"/>
<keyword evidence="2" id="KW-1185">Reference proteome</keyword>
<organism evidence="1 2">
    <name type="scientific">Lentithecium fluviatile CBS 122367</name>
    <dbReference type="NCBI Taxonomy" id="1168545"/>
    <lineage>
        <taxon>Eukaryota</taxon>
        <taxon>Fungi</taxon>
        <taxon>Dikarya</taxon>
        <taxon>Ascomycota</taxon>
        <taxon>Pezizomycotina</taxon>
        <taxon>Dothideomycetes</taxon>
        <taxon>Pleosporomycetidae</taxon>
        <taxon>Pleosporales</taxon>
        <taxon>Massarineae</taxon>
        <taxon>Lentitheciaceae</taxon>
        <taxon>Lentithecium</taxon>
    </lineage>
</organism>